<name>A0A1H3S0K3_9BACI</name>
<proteinExistence type="predicted"/>
<dbReference type="PIRSF" id="PIRSF033736">
    <property type="entry name" value="UCP033763"/>
    <property type="match status" value="1"/>
</dbReference>
<dbReference type="OrthoDB" id="1045582at2"/>
<sequence length="137" mass="14788">MEKKCVMIVDAELPAGMIANTAAVLALTLGKEVEGIVGPDVKDESGCTHLGITTMPIPILKGSDDEMKKIRNKIVNGEFSELLVVDFSHAAQTTKTYQEYTEKIASTSAADLVYLGLALYGEKKKINRLTGSMALLR</sequence>
<evidence type="ECO:0008006" key="3">
    <source>
        <dbReference type="Google" id="ProtNLM"/>
    </source>
</evidence>
<dbReference type="SUPFAM" id="SSF102462">
    <property type="entry name" value="Peptidyl-tRNA hydrolase II"/>
    <property type="match status" value="1"/>
</dbReference>
<dbReference type="Gene3D" id="3.40.1490.10">
    <property type="entry name" value="Bit1"/>
    <property type="match status" value="1"/>
</dbReference>
<protein>
    <recommendedName>
        <fullName evidence="3">DUF2000 domain-containing protein</fullName>
    </recommendedName>
</protein>
<keyword evidence="2" id="KW-1185">Reference proteome</keyword>
<accession>A0A1H3S0K3</accession>
<dbReference type="STRING" id="1503961.SAMN05421736_109159"/>
<dbReference type="Pfam" id="PF09391">
    <property type="entry name" value="DUF2000"/>
    <property type="match status" value="1"/>
</dbReference>
<reference evidence="2" key="1">
    <citation type="submission" date="2016-10" db="EMBL/GenBank/DDBJ databases">
        <authorList>
            <person name="Varghese N."/>
            <person name="Submissions S."/>
        </authorList>
    </citation>
    <scope>NUCLEOTIDE SEQUENCE [LARGE SCALE GENOMIC DNA]</scope>
    <source>
        <strain evidence="2">SP</strain>
    </source>
</reference>
<gene>
    <name evidence="1" type="ORF">SAMN05421736_109159</name>
</gene>
<dbReference type="AlphaFoldDB" id="A0A1H3S0K3"/>
<organism evidence="1 2">
    <name type="scientific">Evansella caseinilytica</name>
    <dbReference type="NCBI Taxonomy" id="1503961"/>
    <lineage>
        <taxon>Bacteria</taxon>
        <taxon>Bacillati</taxon>
        <taxon>Bacillota</taxon>
        <taxon>Bacilli</taxon>
        <taxon>Bacillales</taxon>
        <taxon>Bacillaceae</taxon>
        <taxon>Evansella</taxon>
    </lineage>
</organism>
<dbReference type="InterPro" id="IPR017021">
    <property type="entry name" value="UCP033763"/>
</dbReference>
<evidence type="ECO:0000313" key="2">
    <source>
        <dbReference type="Proteomes" id="UP000198935"/>
    </source>
</evidence>
<evidence type="ECO:0000313" key="1">
    <source>
        <dbReference type="EMBL" id="SDZ31444.1"/>
    </source>
</evidence>
<dbReference type="EMBL" id="FNPI01000009">
    <property type="protein sequence ID" value="SDZ31444.1"/>
    <property type="molecule type" value="Genomic_DNA"/>
</dbReference>
<dbReference type="InterPro" id="IPR018988">
    <property type="entry name" value="DUF2000"/>
</dbReference>
<dbReference type="Proteomes" id="UP000198935">
    <property type="component" value="Unassembled WGS sequence"/>
</dbReference>
<dbReference type="InterPro" id="IPR023476">
    <property type="entry name" value="Pep_tRNA_hydro_II_dom_sf"/>
</dbReference>